<reference evidence="2 3" key="1">
    <citation type="submission" date="2013-07" db="EMBL/GenBank/DDBJ databases">
        <authorList>
            <person name="Genoscope - CEA"/>
        </authorList>
    </citation>
    <scope>NUCLEOTIDE SEQUENCE [LARGE SCALE GENOMIC DNA]</scope>
    <source>
        <strain evidence="3">FRM16 / DSM 17909</strain>
    </source>
</reference>
<dbReference type="KEGG" id="xdo:XDD1_2697"/>
<accession>A0A068QUS0</accession>
<evidence type="ECO:0000313" key="2">
    <source>
        <dbReference type="EMBL" id="CDG18396.1"/>
    </source>
</evidence>
<dbReference type="Proteomes" id="UP000032721">
    <property type="component" value="Chromosome"/>
</dbReference>
<dbReference type="AntiFam" id="ANF00010">
    <property type="entry name" value="tRNA translation"/>
</dbReference>
<evidence type="ECO:0000256" key="1">
    <source>
        <dbReference type="SAM" id="MobiDB-lite"/>
    </source>
</evidence>
<protein>
    <submittedName>
        <fullName evidence="2">Uncharacterized protein</fullName>
    </submittedName>
</protein>
<feature type="region of interest" description="Disordered" evidence="1">
    <location>
        <begin position="1"/>
        <end position="25"/>
    </location>
</feature>
<evidence type="ECO:0000313" key="3">
    <source>
        <dbReference type="Proteomes" id="UP000032721"/>
    </source>
</evidence>
<dbReference type="HOGENOM" id="CLU_171916_0_0_6"/>
<name>A0A068QUS0_9GAMM</name>
<proteinExistence type="predicted"/>
<dbReference type="EMBL" id="FO704550">
    <property type="protein sequence ID" value="CDG18396.1"/>
    <property type="molecule type" value="Genomic_DNA"/>
</dbReference>
<dbReference type="AntiFam" id="ANF00013">
    <property type="entry name" value="tRNA translation"/>
</dbReference>
<gene>
    <name evidence="2" type="ORF">XDD1_2697</name>
</gene>
<dbReference type="AlphaFoldDB" id="A0A068QUS0"/>
<sequence length="78" mass="8548">MRLHHDGAISSVGRASPLQGGGHQFESGIAHHISRRDKHDFMIGRLAQLVEHLPYKEGVISSNLVSPTNHESVVLMSL</sequence>
<organism evidence="2 3">
    <name type="scientific">Xenorhabdus doucetiae</name>
    <dbReference type="NCBI Taxonomy" id="351671"/>
    <lineage>
        <taxon>Bacteria</taxon>
        <taxon>Pseudomonadati</taxon>
        <taxon>Pseudomonadota</taxon>
        <taxon>Gammaproteobacteria</taxon>
        <taxon>Enterobacterales</taxon>
        <taxon>Morganellaceae</taxon>
        <taxon>Xenorhabdus</taxon>
    </lineage>
</organism>